<keyword evidence="3" id="KW-1003">Cell membrane</keyword>
<keyword evidence="6 8" id="KW-0472">Membrane</keyword>
<feature type="region of interest" description="Disordered" evidence="7">
    <location>
        <begin position="225"/>
        <end position="264"/>
    </location>
</feature>
<evidence type="ECO:0000256" key="2">
    <source>
        <dbReference type="ARBA" id="ARBA00006448"/>
    </source>
</evidence>
<feature type="transmembrane region" description="Helical" evidence="8">
    <location>
        <begin position="12"/>
        <end position="31"/>
    </location>
</feature>
<dbReference type="InterPro" id="IPR023090">
    <property type="entry name" value="UPF0702_alpha/beta_dom_sf"/>
</dbReference>
<feature type="compositionally biased region" description="Basic and acidic residues" evidence="7">
    <location>
        <begin position="227"/>
        <end position="264"/>
    </location>
</feature>
<sequence>MLHQLFPNLALNIWMFLKLVTGFAIIIGYLNISGRSQVSQMNAIDLVGNFILGGLVGGVLYTTNISFHEYVIALLIGVGILLTITRFCRKINMFRNVAIGRQIPIIKDGRFLMENIRDKNNKIDMLNIASQLNLQGIYSFDEVYFAQVEPSGALTAITDKKKLPALIVYYDGVVREDDLKDVGLSGDDLKEDAKRKGIESLDDVFMAEIKDKQFHYVLMNGLVVPHPRKDREQEEAKKLAEEEAKKKAEERKDALTPGAKEETA</sequence>
<comment type="caution">
    <text evidence="11">The sequence shown here is derived from an EMBL/GenBank/DDBJ whole genome shotgun (WGS) entry which is preliminary data.</text>
</comment>
<dbReference type="PANTHER" id="PTHR34582">
    <property type="entry name" value="UPF0702 TRANSMEMBRANE PROTEIN YCAP"/>
    <property type="match status" value="1"/>
</dbReference>
<dbReference type="InterPro" id="IPR048454">
    <property type="entry name" value="YetF_N"/>
</dbReference>
<dbReference type="Pfam" id="PF04239">
    <property type="entry name" value="DUF421"/>
    <property type="match status" value="1"/>
</dbReference>
<dbReference type="Pfam" id="PF20730">
    <property type="entry name" value="YetF_N"/>
    <property type="match status" value="1"/>
</dbReference>
<evidence type="ECO:0000313" key="12">
    <source>
        <dbReference type="Proteomes" id="UP001165575"/>
    </source>
</evidence>
<accession>A0ABT3WK13</accession>
<evidence type="ECO:0000256" key="4">
    <source>
        <dbReference type="ARBA" id="ARBA00022692"/>
    </source>
</evidence>
<name>A0ABT3WK13_9PROT</name>
<dbReference type="InterPro" id="IPR007353">
    <property type="entry name" value="DUF421"/>
</dbReference>
<protein>
    <submittedName>
        <fullName evidence="11">DUF421 domain-containing protein</fullName>
    </submittedName>
</protein>
<feature type="domain" description="YetF C-terminal" evidence="9">
    <location>
        <begin position="90"/>
        <end position="209"/>
    </location>
</feature>
<dbReference type="RefSeq" id="WP_266137303.1">
    <property type="nucleotide sequence ID" value="NZ_JANIDX010000001.1"/>
</dbReference>
<evidence type="ECO:0000259" key="9">
    <source>
        <dbReference type="Pfam" id="PF04239"/>
    </source>
</evidence>
<evidence type="ECO:0000256" key="5">
    <source>
        <dbReference type="ARBA" id="ARBA00022989"/>
    </source>
</evidence>
<gene>
    <name evidence="11" type="ORF">NQF89_01095</name>
</gene>
<organism evidence="11 12">
    <name type="scientific">Bombella pollinis</name>
    <dbReference type="NCBI Taxonomy" id="2967337"/>
    <lineage>
        <taxon>Bacteria</taxon>
        <taxon>Pseudomonadati</taxon>
        <taxon>Pseudomonadota</taxon>
        <taxon>Alphaproteobacteria</taxon>
        <taxon>Acetobacterales</taxon>
        <taxon>Acetobacteraceae</taxon>
        <taxon>Bombella</taxon>
    </lineage>
</organism>
<proteinExistence type="inferred from homology"/>
<evidence type="ECO:0000256" key="8">
    <source>
        <dbReference type="SAM" id="Phobius"/>
    </source>
</evidence>
<evidence type="ECO:0000256" key="6">
    <source>
        <dbReference type="ARBA" id="ARBA00023136"/>
    </source>
</evidence>
<dbReference type="EMBL" id="JANIDX010000001">
    <property type="protein sequence ID" value="MCX5619023.1"/>
    <property type="molecule type" value="Genomic_DNA"/>
</dbReference>
<evidence type="ECO:0000256" key="7">
    <source>
        <dbReference type="SAM" id="MobiDB-lite"/>
    </source>
</evidence>
<keyword evidence="5 8" id="KW-1133">Transmembrane helix</keyword>
<evidence type="ECO:0000256" key="3">
    <source>
        <dbReference type="ARBA" id="ARBA00022475"/>
    </source>
</evidence>
<keyword evidence="12" id="KW-1185">Reference proteome</keyword>
<dbReference type="PANTHER" id="PTHR34582:SF6">
    <property type="entry name" value="UPF0702 TRANSMEMBRANE PROTEIN YCAP"/>
    <property type="match status" value="1"/>
</dbReference>
<dbReference type="Proteomes" id="UP001165575">
    <property type="component" value="Unassembled WGS sequence"/>
</dbReference>
<comment type="similarity">
    <text evidence="2">Belongs to the UPF0702 family.</text>
</comment>
<feature type="transmembrane region" description="Helical" evidence="8">
    <location>
        <begin position="67"/>
        <end position="85"/>
    </location>
</feature>
<reference evidence="11 12" key="1">
    <citation type="submission" date="2022-07" db="EMBL/GenBank/DDBJ databases">
        <title>Bombella genomes.</title>
        <authorList>
            <person name="Harer L."/>
            <person name="Styblova S."/>
            <person name="Ehrmann M."/>
        </authorList>
    </citation>
    <scope>NUCLEOTIDE SEQUENCE [LARGE SCALE GENOMIC DNA]</scope>
    <source>
        <strain evidence="11 12">TMW 2.2556</strain>
    </source>
</reference>
<comment type="subcellular location">
    <subcellularLocation>
        <location evidence="1">Cell membrane</location>
        <topology evidence="1">Multi-pass membrane protein</topology>
    </subcellularLocation>
</comment>
<feature type="domain" description="YetF-like N-terminal transmembrane" evidence="10">
    <location>
        <begin position="14"/>
        <end position="84"/>
    </location>
</feature>
<feature type="transmembrane region" description="Helical" evidence="8">
    <location>
        <begin position="43"/>
        <end position="61"/>
    </location>
</feature>
<keyword evidence="4 8" id="KW-0812">Transmembrane</keyword>
<dbReference type="Gene3D" id="3.30.240.20">
    <property type="entry name" value="bsu07140 like domains"/>
    <property type="match status" value="2"/>
</dbReference>
<evidence type="ECO:0000256" key="1">
    <source>
        <dbReference type="ARBA" id="ARBA00004651"/>
    </source>
</evidence>
<evidence type="ECO:0000313" key="11">
    <source>
        <dbReference type="EMBL" id="MCX5619023.1"/>
    </source>
</evidence>
<evidence type="ECO:0000259" key="10">
    <source>
        <dbReference type="Pfam" id="PF20730"/>
    </source>
</evidence>